<dbReference type="PANTHER" id="PTHR44051">
    <property type="entry name" value="GLUTATHIONE S-TRANSFERASE-RELATED"/>
    <property type="match status" value="1"/>
</dbReference>
<dbReference type="AlphaFoldDB" id="Q2S892"/>
<dbReference type="InterPro" id="IPR004045">
    <property type="entry name" value="Glutathione_S-Trfase_N"/>
</dbReference>
<keyword evidence="4" id="KW-1185">Reference proteome</keyword>
<name>Q2S892_HAHCH</name>
<dbReference type="Pfam" id="PF00043">
    <property type="entry name" value="GST_C"/>
    <property type="match status" value="1"/>
</dbReference>
<dbReference type="eggNOG" id="COG0625">
    <property type="taxonomic scope" value="Bacteria"/>
</dbReference>
<accession>Q2S892</accession>
<dbReference type="STRING" id="349521.HCH_06491"/>
<evidence type="ECO:0000259" key="1">
    <source>
        <dbReference type="PROSITE" id="PS50404"/>
    </source>
</evidence>
<dbReference type="RefSeq" id="WP_011400184.1">
    <property type="nucleotide sequence ID" value="NC_007645.1"/>
</dbReference>
<dbReference type="OrthoDB" id="9782992at2"/>
<dbReference type="KEGG" id="hch:HCH_06491"/>
<gene>
    <name evidence="3" type="ordered locus">HCH_06491</name>
</gene>
<evidence type="ECO:0000313" key="3">
    <source>
        <dbReference type="EMBL" id="ABC33132.1"/>
    </source>
</evidence>
<proteinExistence type="predicted"/>
<dbReference type="HOGENOM" id="CLU_011226_5_3_6"/>
<reference evidence="3 4" key="1">
    <citation type="journal article" date="2005" name="Nucleic Acids Res.">
        <title>Genomic blueprint of Hahella chejuensis, a marine microbe producing an algicidal agent.</title>
        <authorList>
            <person name="Jeong H."/>
            <person name="Yim J.H."/>
            <person name="Lee C."/>
            <person name="Choi S.-H."/>
            <person name="Park Y.K."/>
            <person name="Yoon S.H."/>
            <person name="Hur C.-G."/>
            <person name="Kang H.-Y."/>
            <person name="Kim D."/>
            <person name="Lee H.H."/>
            <person name="Park K.H."/>
            <person name="Park S.-H."/>
            <person name="Park H.-S."/>
            <person name="Lee H.K."/>
            <person name="Oh T.K."/>
            <person name="Kim J.F."/>
        </authorList>
    </citation>
    <scope>NUCLEOTIDE SEQUENCE [LARGE SCALE GENOMIC DNA]</scope>
    <source>
        <strain evidence="3 4">KCTC 2396</strain>
    </source>
</reference>
<dbReference type="InterPro" id="IPR040079">
    <property type="entry name" value="Glutathione_S-Trfase"/>
</dbReference>
<dbReference type="Gene3D" id="1.20.1050.10">
    <property type="match status" value="1"/>
</dbReference>
<dbReference type="PANTHER" id="PTHR44051:SF9">
    <property type="entry name" value="GLUTATHIONE S-TRANSFERASE 1"/>
    <property type="match status" value="1"/>
</dbReference>
<dbReference type="SFLD" id="SFLDG00358">
    <property type="entry name" value="Main_(cytGST)"/>
    <property type="match status" value="1"/>
</dbReference>
<dbReference type="Pfam" id="PF13417">
    <property type="entry name" value="GST_N_3"/>
    <property type="match status" value="1"/>
</dbReference>
<keyword evidence="3" id="KW-0808">Transferase</keyword>
<dbReference type="SFLD" id="SFLDS00019">
    <property type="entry name" value="Glutathione_Transferase_(cytos"/>
    <property type="match status" value="1"/>
</dbReference>
<dbReference type="InterPro" id="IPR036249">
    <property type="entry name" value="Thioredoxin-like_sf"/>
</dbReference>
<organism evidence="3 4">
    <name type="scientific">Hahella chejuensis (strain KCTC 2396)</name>
    <dbReference type="NCBI Taxonomy" id="349521"/>
    <lineage>
        <taxon>Bacteria</taxon>
        <taxon>Pseudomonadati</taxon>
        <taxon>Pseudomonadota</taxon>
        <taxon>Gammaproteobacteria</taxon>
        <taxon>Oceanospirillales</taxon>
        <taxon>Hahellaceae</taxon>
        <taxon>Hahella</taxon>
    </lineage>
</organism>
<sequence length="219" mass="24861">MSLQLYAHPFSSYCQKVLTALYENQTPFEFCLVAHDDADAWRRLEALWTMKQFPVLVDQGITVVESSVIIEHLDLYYPGPAPLIPKDPKAALPVRMMDRFFDNYVMTPMQKLVYNYMREEGAHDLQGVAEAKQKLDKAYAWLNAALVGCEWAAGDAFTLADCAAAPSLFYADWVYAIPPEHTSLIAYRQCLLARPSFARAVEEARPYRKNFPLGAPDRD</sequence>
<dbReference type="SUPFAM" id="SSF47616">
    <property type="entry name" value="GST C-terminal domain-like"/>
    <property type="match status" value="1"/>
</dbReference>
<dbReference type="SUPFAM" id="SSF52833">
    <property type="entry name" value="Thioredoxin-like"/>
    <property type="match status" value="1"/>
</dbReference>
<dbReference type="CDD" id="cd00570">
    <property type="entry name" value="GST_N_family"/>
    <property type="match status" value="1"/>
</dbReference>
<dbReference type="EMBL" id="CP000155">
    <property type="protein sequence ID" value="ABC33132.1"/>
    <property type="molecule type" value="Genomic_DNA"/>
</dbReference>
<dbReference type="PROSITE" id="PS50404">
    <property type="entry name" value="GST_NTER"/>
    <property type="match status" value="1"/>
</dbReference>
<dbReference type="CDD" id="cd00299">
    <property type="entry name" value="GST_C_family"/>
    <property type="match status" value="1"/>
</dbReference>
<evidence type="ECO:0000259" key="2">
    <source>
        <dbReference type="PROSITE" id="PS50405"/>
    </source>
</evidence>
<dbReference type="PROSITE" id="PS50405">
    <property type="entry name" value="GST_CTER"/>
    <property type="match status" value="1"/>
</dbReference>
<dbReference type="GO" id="GO:0016740">
    <property type="term" value="F:transferase activity"/>
    <property type="evidence" value="ECO:0007669"/>
    <property type="project" value="UniProtKB-KW"/>
</dbReference>
<dbReference type="Proteomes" id="UP000000238">
    <property type="component" value="Chromosome"/>
</dbReference>
<protein>
    <submittedName>
        <fullName evidence="3">Glutathione S-transferase</fullName>
    </submittedName>
</protein>
<dbReference type="Gene3D" id="3.40.30.10">
    <property type="entry name" value="Glutaredoxin"/>
    <property type="match status" value="1"/>
</dbReference>
<evidence type="ECO:0000313" key="4">
    <source>
        <dbReference type="Proteomes" id="UP000000238"/>
    </source>
</evidence>
<feature type="domain" description="GST N-terminal" evidence="1">
    <location>
        <begin position="1"/>
        <end position="81"/>
    </location>
</feature>
<dbReference type="InterPro" id="IPR004046">
    <property type="entry name" value="GST_C"/>
</dbReference>
<feature type="domain" description="GST C-terminal" evidence="2">
    <location>
        <begin position="87"/>
        <end position="213"/>
    </location>
</feature>
<dbReference type="InterPro" id="IPR036282">
    <property type="entry name" value="Glutathione-S-Trfase_C_sf"/>
</dbReference>
<dbReference type="InterPro" id="IPR010987">
    <property type="entry name" value="Glutathione-S-Trfase_C-like"/>
</dbReference>